<dbReference type="AlphaFoldDB" id="A0A059DI82"/>
<dbReference type="OrthoDB" id="2012753at2759"/>
<dbReference type="PANTHER" id="PTHR37250">
    <property type="entry name" value="OS05G0496000 PROTEIN"/>
    <property type="match status" value="1"/>
</dbReference>
<accession>A0A059DI82</accession>
<organism evidence="1">
    <name type="scientific">Eucalyptus grandis</name>
    <name type="common">Flooded gum</name>
    <dbReference type="NCBI Taxonomy" id="71139"/>
    <lineage>
        <taxon>Eukaryota</taxon>
        <taxon>Viridiplantae</taxon>
        <taxon>Streptophyta</taxon>
        <taxon>Embryophyta</taxon>
        <taxon>Tracheophyta</taxon>
        <taxon>Spermatophyta</taxon>
        <taxon>Magnoliopsida</taxon>
        <taxon>eudicotyledons</taxon>
        <taxon>Gunneridae</taxon>
        <taxon>Pentapetalae</taxon>
        <taxon>rosids</taxon>
        <taxon>malvids</taxon>
        <taxon>Myrtales</taxon>
        <taxon>Myrtaceae</taxon>
        <taxon>Myrtoideae</taxon>
        <taxon>Eucalypteae</taxon>
        <taxon>Eucalyptus</taxon>
    </lineage>
</organism>
<dbReference type="EMBL" id="KK198753">
    <property type="protein sequence ID" value="KCW90112.1"/>
    <property type="molecule type" value="Genomic_DNA"/>
</dbReference>
<name>A0A059DI82_EUCGR</name>
<dbReference type="EMBL" id="KK198753">
    <property type="protein sequence ID" value="KCW90111.1"/>
    <property type="molecule type" value="Genomic_DNA"/>
</dbReference>
<gene>
    <name evidence="1" type="ORF">EUGRSUZ_A02305</name>
</gene>
<dbReference type="KEGG" id="egr:104444676"/>
<evidence type="ECO:0000313" key="1">
    <source>
        <dbReference type="EMBL" id="KCW90111.1"/>
    </source>
</evidence>
<dbReference type="FunCoup" id="A0A059DI82">
    <property type="interactions" value="120"/>
</dbReference>
<dbReference type="eggNOG" id="ENOG502S3Y1">
    <property type="taxonomic scope" value="Eukaryota"/>
</dbReference>
<dbReference type="PANTHER" id="PTHR37250:SF1">
    <property type="entry name" value="OS05G0496000 PROTEIN"/>
    <property type="match status" value="1"/>
</dbReference>
<protein>
    <submittedName>
        <fullName evidence="1">Uncharacterized protein</fullName>
    </submittedName>
</protein>
<reference evidence="1" key="1">
    <citation type="submission" date="2013-07" db="EMBL/GenBank/DDBJ databases">
        <title>The genome of Eucalyptus grandis.</title>
        <authorList>
            <person name="Schmutz J."/>
            <person name="Hayes R."/>
            <person name="Myburg A."/>
            <person name="Tuskan G."/>
            <person name="Grattapaglia D."/>
            <person name="Rokhsar D.S."/>
        </authorList>
    </citation>
    <scope>NUCLEOTIDE SEQUENCE</scope>
    <source>
        <tissue evidence="1">Leaf extractions</tissue>
    </source>
</reference>
<dbReference type="Gramene" id="KCW90111">
    <property type="protein sequence ID" value="KCW90111"/>
    <property type="gene ID" value="EUGRSUZ_A02305"/>
</dbReference>
<dbReference type="STRING" id="71139.A0A059DI82"/>
<sequence length="144" mass="15652">MDNRLETSLDKINSKKSDKGVDAIKEDQLSSIEVKNVSEPIPSSPGSIWQAKVFDPESGGTVGPNAIVNDTDVSGEVYMEACIVPEDVMRAGGFGARDDISRFLPVASDSTDFEAALRDARDYEELQEEVCRPGLGWTEGTPRE</sequence>
<dbReference type="Gramene" id="KCW90112">
    <property type="protein sequence ID" value="KCW90112"/>
    <property type="gene ID" value="EUGRSUZ_A02305"/>
</dbReference>
<proteinExistence type="predicted"/>